<dbReference type="Pfam" id="PF17829">
    <property type="entry name" value="GH115_C"/>
    <property type="match status" value="1"/>
</dbReference>
<dbReference type="InterPro" id="IPR042301">
    <property type="entry name" value="GH115_sf"/>
</dbReference>
<keyword evidence="2" id="KW-0175">Coiled coil</keyword>
<evidence type="ECO:0000256" key="2">
    <source>
        <dbReference type="SAM" id="Coils"/>
    </source>
</evidence>
<dbReference type="Pfam" id="PF15979">
    <property type="entry name" value="Glyco_hydro_115"/>
    <property type="match status" value="1"/>
</dbReference>
<dbReference type="EMBL" id="MU001673">
    <property type="protein sequence ID" value="KAF2460692.1"/>
    <property type="molecule type" value="Genomic_DNA"/>
</dbReference>
<dbReference type="InterPro" id="IPR041437">
    <property type="entry name" value="GH115_C"/>
</dbReference>
<sequence length="985" mass="105924">MGPFWLSIFCFVSCAFALGQKATLSFDDGGSGLQLGGSGVTPEIILDSDDWEGVIRTANDLAADFGRVLGSDGQITTTKTLASSSSPKIIAGTIGKSALIDSLVSSGKIDVSGIEGQWETFLSQLVADPMDGESSALVIAGSDKRGTIYGLYDISEQIGVSPWYWWADVPPKQKSSIYAMDTSKTDGPPSVKYRGLFLNDEQPALTNWVNANYGQYNVDFYSKVFELLLRNKANYLWPTMWNNQFYNDDPQNGPTADMYGIVMGTSHTEPMARADKEKGSVYGGWNWGSNQQGVKDFMRQGVERAKDWETLWTLGMRGNGDNASPSLTAQQLEEVIAFQQDTLRDVLGVSDLSDVPMMWCLYKEVGGYFDAGMDVPDDITLLWSDDNVGNIQRLPTADEVDREGGAGVYYHFDYVGDPRNYKWINTIQLSKTWEQLNMAHKRSAKDIWIFNVGDLKPLELPLGHALSMAYDMSLFSDPASTDTWLRLWATREFGASVADATADIMATYGQLIVRRKYELLDETPYVFSTTNYNEAEANLAAWEDMLEQAQSVYDSLDSDTQTSFFEMVLHPVLAGKTVEEIYAKAALNGYYAQQGRTATNEMADDVSAAGQVDSEITSRYHSLLGGKWNHMMDQVHLGYTYWQDPGSNSLPSTQRVGSSGGGGWPGWPPNPTGGSSGGILGVSVEGSTASAPSDASPSLLPMDPYMAPADERFLDIYTRSTGSFDFSVTAADDAPYVTFSPANGTLSDTGPSQARVAIAVDWAAAPAGSSTVAVTVSTDGDAAATATLSLPLENRAVPADFAGFVESGGAVSIEPGHWSAQTGGAGGDADYAVVPRCGRTRSCVTLLPPTAGSQAAGAGPGLAYDFYAFAGAPDAAVTVYLAPSFNVDPGRRLAYAVAVGGEEAAARRVEPVEQTTLGTMPSDWMQSVKDGARVVTTRVGDVAEGRNTLRLWALEPGVVFTKVVLDLGGVRESYLGPPESLRVGM</sequence>
<feature type="coiled-coil region" evidence="2">
    <location>
        <begin position="532"/>
        <end position="559"/>
    </location>
</feature>
<dbReference type="Proteomes" id="UP000799766">
    <property type="component" value="Unassembled WGS sequence"/>
</dbReference>
<keyword evidence="4" id="KW-0732">Signal</keyword>
<name>A0A6A6PA54_9PEZI</name>
<gene>
    <name evidence="6" type="ORF">BDY21DRAFT_280214</name>
</gene>
<dbReference type="PANTHER" id="PTHR37842:SF2">
    <property type="entry name" value="GYLCOSYL HYDROLASE 115 C-TERMINAL DOMAIN-CONTAINING PROTEIN"/>
    <property type="match status" value="1"/>
</dbReference>
<evidence type="ECO:0000313" key="7">
    <source>
        <dbReference type="Proteomes" id="UP000799766"/>
    </source>
</evidence>
<keyword evidence="1" id="KW-0378">Hydrolase</keyword>
<dbReference type="Gene3D" id="3.20.20.520">
    <property type="entry name" value="Glycosyl hydrolase family 115"/>
    <property type="match status" value="1"/>
</dbReference>
<evidence type="ECO:0000256" key="1">
    <source>
        <dbReference type="ARBA" id="ARBA00022801"/>
    </source>
</evidence>
<proteinExistence type="predicted"/>
<dbReference type="InterPro" id="IPR029018">
    <property type="entry name" value="Hex-like_dom2"/>
</dbReference>
<dbReference type="InterPro" id="IPR031924">
    <property type="entry name" value="GH115"/>
</dbReference>
<protein>
    <recommendedName>
        <fullName evidence="5">Gylcosyl hydrolase 115 C-terminal domain-containing protein</fullName>
    </recommendedName>
</protein>
<dbReference type="Gene3D" id="2.60.120.1620">
    <property type="match status" value="1"/>
</dbReference>
<reference evidence="6" key="1">
    <citation type="journal article" date="2020" name="Stud. Mycol.">
        <title>101 Dothideomycetes genomes: a test case for predicting lifestyles and emergence of pathogens.</title>
        <authorList>
            <person name="Haridas S."/>
            <person name="Albert R."/>
            <person name="Binder M."/>
            <person name="Bloem J."/>
            <person name="Labutti K."/>
            <person name="Salamov A."/>
            <person name="Andreopoulos B."/>
            <person name="Baker S."/>
            <person name="Barry K."/>
            <person name="Bills G."/>
            <person name="Bluhm B."/>
            <person name="Cannon C."/>
            <person name="Castanera R."/>
            <person name="Culley D."/>
            <person name="Daum C."/>
            <person name="Ezra D."/>
            <person name="Gonzalez J."/>
            <person name="Henrissat B."/>
            <person name="Kuo A."/>
            <person name="Liang C."/>
            <person name="Lipzen A."/>
            <person name="Lutzoni F."/>
            <person name="Magnuson J."/>
            <person name="Mondo S."/>
            <person name="Nolan M."/>
            <person name="Ohm R."/>
            <person name="Pangilinan J."/>
            <person name="Park H.-J."/>
            <person name="Ramirez L."/>
            <person name="Alfaro M."/>
            <person name="Sun H."/>
            <person name="Tritt A."/>
            <person name="Yoshinaga Y."/>
            <person name="Zwiers L.-H."/>
            <person name="Turgeon B."/>
            <person name="Goodwin S."/>
            <person name="Spatafora J."/>
            <person name="Crous P."/>
            <person name="Grigoriev I."/>
        </authorList>
    </citation>
    <scope>NUCLEOTIDE SEQUENCE</scope>
    <source>
        <strain evidence="6">ATCC 16933</strain>
    </source>
</reference>
<feature type="domain" description="Gylcosyl hydrolase 115 C-terminal" evidence="5">
    <location>
        <begin position="803"/>
        <end position="979"/>
    </location>
</feature>
<organism evidence="6 7">
    <name type="scientific">Lineolata rhizophorae</name>
    <dbReference type="NCBI Taxonomy" id="578093"/>
    <lineage>
        <taxon>Eukaryota</taxon>
        <taxon>Fungi</taxon>
        <taxon>Dikarya</taxon>
        <taxon>Ascomycota</taxon>
        <taxon>Pezizomycotina</taxon>
        <taxon>Dothideomycetes</taxon>
        <taxon>Dothideomycetes incertae sedis</taxon>
        <taxon>Lineolatales</taxon>
        <taxon>Lineolataceae</taxon>
        <taxon>Lineolata</taxon>
    </lineage>
</organism>
<feature type="region of interest" description="Disordered" evidence="3">
    <location>
        <begin position="650"/>
        <end position="700"/>
    </location>
</feature>
<dbReference type="Gene3D" id="1.20.58.2150">
    <property type="match status" value="1"/>
</dbReference>
<feature type="chain" id="PRO_5025458150" description="Gylcosyl hydrolase 115 C-terminal domain-containing protein" evidence="4">
    <location>
        <begin position="18"/>
        <end position="985"/>
    </location>
</feature>
<dbReference type="AlphaFoldDB" id="A0A6A6PA54"/>
<evidence type="ECO:0000259" key="5">
    <source>
        <dbReference type="Pfam" id="PF17829"/>
    </source>
</evidence>
<accession>A0A6A6PA54</accession>
<evidence type="ECO:0000313" key="6">
    <source>
        <dbReference type="EMBL" id="KAF2460692.1"/>
    </source>
</evidence>
<feature type="signal peptide" evidence="4">
    <location>
        <begin position="1"/>
        <end position="17"/>
    </location>
</feature>
<dbReference type="Gene3D" id="3.30.379.10">
    <property type="entry name" value="Chitobiase/beta-hexosaminidase domain 2-like"/>
    <property type="match status" value="1"/>
</dbReference>
<dbReference type="OrthoDB" id="4849794at2759"/>
<dbReference type="GO" id="GO:0016787">
    <property type="term" value="F:hydrolase activity"/>
    <property type="evidence" value="ECO:0007669"/>
    <property type="project" value="UniProtKB-KW"/>
</dbReference>
<keyword evidence="7" id="KW-1185">Reference proteome</keyword>
<feature type="compositionally biased region" description="Low complexity" evidence="3">
    <location>
        <begin position="681"/>
        <end position="700"/>
    </location>
</feature>
<dbReference type="PANTHER" id="PTHR37842">
    <property type="match status" value="1"/>
</dbReference>
<evidence type="ECO:0000256" key="3">
    <source>
        <dbReference type="SAM" id="MobiDB-lite"/>
    </source>
</evidence>
<evidence type="ECO:0000256" key="4">
    <source>
        <dbReference type="SAM" id="SignalP"/>
    </source>
</evidence>